<feature type="DNA-binding region" description="OmpR/PhoB-type" evidence="9">
    <location>
        <begin position="126"/>
        <end position="224"/>
    </location>
</feature>
<dbReference type="Gene3D" id="1.10.10.10">
    <property type="entry name" value="Winged helix-like DNA-binding domain superfamily/Winged helix DNA-binding domain"/>
    <property type="match status" value="1"/>
</dbReference>
<keyword evidence="4" id="KW-0805">Transcription regulation</keyword>
<feature type="modified residue" description="4-aspartylphosphate" evidence="8">
    <location>
        <position position="51"/>
    </location>
</feature>
<reference evidence="12" key="1">
    <citation type="journal article" date="2021" name="PeerJ">
        <title>Extensive microbial diversity within the chicken gut microbiome revealed by metagenomics and culture.</title>
        <authorList>
            <person name="Gilroy R."/>
            <person name="Ravi A."/>
            <person name="Getino M."/>
            <person name="Pursley I."/>
            <person name="Horton D.L."/>
            <person name="Alikhan N.F."/>
            <person name="Baker D."/>
            <person name="Gharbi K."/>
            <person name="Hall N."/>
            <person name="Watson M."/>
            <person name="Adriaenssens E.M."/>
            <person name="Foster-Nyarko E."/>
            <person name="Jarju S."/>
            <person name="Secka A."/>
            <person name="Antonio M."/>
            <person name="Oren A."/>
            <person name="Chaudhuri R.R."/>
            <person name="La Ragione R."/>
            <person name="Hildebrand F."/>
            <person name="Pallen M.J."/>
        </authorList>
    </citation>
    <scope>NUCLEOTIDE SEQUENCE</scope>
    <source>
        <strain evidence="12">ChiSjej1B19-5720</strain>
    </source>
</reference>
<dbReference type="SUPFAM" id="SSF52172">
    <property type="entry name" value="CheY-like"/>
    <property type="match status" value="1"/>
</dbReference>
<accession>A0A9D2RX49</accession>
<proteinExistence type="predicted"/>
<dbReference type="InterPro" id="IPR036388">
    <property type="entry name" value="WH-like_DNA-bd_sf"/>
</dbReference>
<evidence type="ECO:0000256" key="4">
    <source>
        <dbReference type="ARBA" id="ARBA00023015"/>
    </source>
</evidence>
<evidence type="ECO:0000256" key="2">
    <source>
        <dbReference type="ARBA" id="ARBA00022553"/>
    </source>
</evidence>
<dbReference type="InterPro" id="IPR001867">
    <property type="entry name" value="OmpR/PhoB-type_DNA-bd"/>
</dbReference>
<keyword evidence="3" id="KW-0902">Two-component regulatory system</keyword>
<organism evidence="12 13">
    <name type="scientific">Candidatus Blautia faecavium</name>
    <dbReference type="NCBI Taxonomy" id="2838487"/>
    <lineage>
        <taxon>Bacteria</taxon>
        <taxon>Bacillati</taxon>
        <taxon>Bacillota</taxon>
        <taxon>Clostridia</taxon>
        <taxon>Lachnospirales</taxon>
        <taxon>Lachnospiraceae</taxon>
        <taxon>Blautia</taxon>
    </lineage>
</organism>
<gene>
    <name evidence="12" type="ORF">IAA06_11335</name>
</gene>
<dbReference type="SMART" id="SM00448">
    <property type="entry name" value="REC"/>
    <property type="match status" value="1"/>
</dbReference>
<evidence type="ECO:0000256" key="1">
    <source>
        <dbReference type="ARBA" id="ARBA00018672"/>
    </source>
</evidence>
<dbReference type="Pfam" id="PF00486">
    <property type="entry name" value="Trans_reg_C"/>
    <property type="match status" value="1"/>
</dbReference>
<evidence type="ECO:0000256" key="6">
    <source>
        <dbReference type="ARBA" id="ARBA00023163"/>
    </source>
</evidence>
<keyword evidence="5 9" id="KW-0238">DNA-binding</keyword>
<dbReference type="Gene3D" id="3.40.50.2300">
    <property type="match status" value="1"/>
</dbReference>
<dbReference type="Proteomes" id="UP000823842">
    <property type="component" value="Unassembled WGS sequence"/>
</dbReference>
<name>A0A9D2RX49_9FIRM</name>
<dbReference type="GO" id="GO:0000976">
    <property type="term" value="F:transcription cis-regulatory region binding"/>
    <property type="evidence" value="ECO:0007669"/>
    <property type="project" value="TreeGrafter"/>
</dbReference>
<comment type="function">
    <text evidence="7">May play the central regulatory role in sporulation. It may be an element of the effector pathway responsible for the activation of sporulation genes in response to nutritional stress. Spo0A may act in concert with spo0H (a sigma factor) to control the expression of some genes that are critical to the sporulation process.</text>
</comment>
<keyword evidence="6" id="KW-0804">Transcription</keyword>
<dbReference type="Gene3D" id="6.10.250.690">
    <property type="match status" value="1"/>
</dbReference>
<dbReference type="GO" id="GO:0006355">
    <property type="term" value="P:regulation of DNA-templated transcription"/>
    <property type="evidence" value="ECO:0007669"/>
    <property type="project" value="InterPro"/>
</dbReference>
<feature type="domain" description="Response regulatory" evidence="10">
    <location>
        <begin position="2"/>
        <end position="116"/>
    </location>
</feature>
<dbReference type="CDD" id="cd00383">
    <property type="entry name" value="trans_reg_C"/>
    <property type="match status" value="1"/>
</dbReference>
<evidence type="ECO:0000256" key="8">
    <source>
        <dbReference type="PROSITE-ProRule" id="PRU00169"/>
    </source>
</evidence>
<dbReference type="InterPro" id="IPR011006">
    <property type="entry name" value="CheY-like_superfamily"/>
</dbReference>
<dbReference type="AlphaFoldDB" id="A0A9D2RX49"/>
<sequence>MRILIAEDERDLNALLKKRLEKQKYTVDACYDGQEALEYLEGADYDAVILDIMMPKKSGLEVLKNIRRSKKNTPVMLLTAKDRIEDRVNGLDAGADDYLVKPFAFEELLARIRVMLRKTAPGEEKTNVIKIANLTVDFNTQEVFRDDTKIELSSKEFSILRYLCMNQGIVLSRDKIEQHIWNYDYAGGSNVVDVYIRYLRKKIDEGYSPKLIHTVRGAGYVLREET</sequence>
<dbReference type="GO" id="GO:0000156">
    <property type="term" value="F:phosphorelay response regulator activity"/>
    <property type="evidence" value="ECO:0007669"/>
    <property type="project" value="TreeGrafter"/>
</dbReference>
<dbReference type="GO" id="GO:0005829">
    <property type="term" value="C:cytosol"/>
    <property type="evidence" value="ECO:0007669"/>
    <property type="project" value="TreeGrafter"/>
</dbReference>
<dbReference type="SMART" id="SM00862">
    <property type="entry name" value="Trans_reg_C"/>
    <property type="match status" value="1"/>
</dbReference>
<dbReference type="PANTHER" id="PTHR48111">
    <property type="entry name" value="REGULATOR OF RPOS"/>
    <property type="match status" value="1"/>
</dbReference>
<dbReference type="PROSITE" id="PS51755">
    <property type="entry name" value="OMPR_PHOB"/>
    <property type="match status" value="1"/>
</dbReference>
<dbReference type="InterPro" id="IPR039420">
    <property type="entry name" value="WalR-like"/>
</dbReference>
<reference evidence="12" key="2">
    <citation type="submission" date="2021-04" db="EMBL/GenBank/DDBJ databases">
        <authorList>
            <person name="Gilroy R."/>
        </authorList>
    </citation>
    <scope>NUCLEOTIDE SEQUENCE</scope>
    <source>
        <strain evidence="12">ChiSjej1B19-5720</strain>
    </source>
</reference>
<evidence type="ECO:0000259" key="11">
    <source>
        <dbReference type="PROSITE" id="PS51755"/>
    </source>
</evidence>
<comment type="caution">
    <text evidence="12">The sequence shown here is derived from an EMBL/GenBank/DDBJ whole genome shotgun (WGS) entry which is preliminary data.</text>
</comment>
<dbReference type="EMBL" id="DWYZ01000211">
    <property type="protein sequence ID" value="HJB29371.1"/>
    <property type="molecule type" value="Genomic_DNA"/>
</dbReference>
<dbReference type="FunFam" id="1.10.10.10:FF:000005">
    <property type="entry name" value="Two-component system response regulator"/>
    <property type="match status" value="1"/>
</dbReference>
<protein>
    <recommendedName>
        <fullName evidence="1">Stage 0 sporulation protein A homolog</fullName>
    </recommendedName>
</protein>
<evidence type="ECO:0000256" key="3">
    <source>
        <dbReference type="ARBA" id="ARBA00023012"/>
    </source>
</evidence>
<dbReference type="FunFam" id="3.40.50.2300:FF:000002">
    <property type="entry name" value="DNA-binding response regulator PhoP"/>
    <property type="match status" value="1"/>
</dbReference>
<dbReference type="PANTHER" id="PTHR48111:SF22">
    <property type="entry name" value="REGULATOR OF RPOS"/>
    <property type="match status" value="1"/>
</dbReference>
<evidence type="ECO:0000313" key="12">
    <source>
        <dbReference type="EMBL" id="HJB29371.1"/>
    </source>
</evidence>
<dbReference type="GO" id="GO:0032993">
    <property type="term" value="C:protein-DNA complex"/>
    <property type="evidence" value="ECO:0007669"/>
    <property type="project" value="TreeGrafter"/>
</dbReference>
<dbReference type="InterPro" id="IPR001789">
    <property type="entry name" value="Sig_transdc_resp-reg_receiver"/>
</dbReference>
<evidence type="ECO:0000256" key="7">
    <source>
        <dbReference type="ARBA" id="ARBA00024867"/>
    </source>
</evidence>
<feature type="domain" description="OmpR/PhoB-type" evidence="11">
    <location>
        <begin position="126"/>
        <end position="224"/>
    </location>
</feature>
<evidence type="ECO:0000313" key="13">
    <source>
        <dbReference type="Proteomes" id="UP000823842"/>
    </source>
</evidence>
<dbReference type="Pfam" id="PF00072">
    <property type="entry name" value="Response_reg"/>
    <property type="match status" value="1"/>
</dbReference>
<evidence type="ECO:0000256" key="9">
    <source>
        <dbReference type="PROSITE-ProRule" id="PRU01091"/>
    </source>
</evidence>
<evidence type="ECO:0000259" key="10">
    <source>
        <dbReference type="PROSITE" id="PS50110"/>
    </source>
</evidence>
<keyword evidence="2 8" id="KW-0597">Phosphoprotein</keyword>
<evidence type="ECO:0000256" key="5">
    <source>
        <dbReference type="ARBA" id="ARBA00023125"/>
    </source>
</evidence>
<dbReference type="PROSITE" id="PS50110">
    <property type="entry name" value="RESPONSE_REGULATORY"/>
    <property type="match status" value="1"/>
</dbReference>
<dbReference type="CDD" id="cd17625">
    <property type="entry name" value="REC_OmpR_DrrD-like"/>
    <property type="match status" value="1"/>
</dbReference>